<dbReference type="SMART" id="SM00014">
    <property type="entry name" value="acidPPc"/>
    <property type="match status" value="1"/>
</dbReference>
<feature type="chain" id="PRO_5022000841" evidence="1">
    <location>
        <begin position="21"/>
        <end position="455"/>
    </location>
</feature>
<keyword evidence="4" id="KW-1185">Reference proteome</keyword>
<gene>
    <name evidence="3" type="ORF">LX66_4083</name>
</gene>
<dbReference type="OrthoDB" id="9773582at2"/>
<dbReference type="SUPFAM" id="SSF48317">
    <property type="entry name" value="Acid phosphatase/Vanadium-dependent haloperoxidase"/>
    <property type="match status" value="1"/>
</dbReference>
<dbReference type="CDD" id="cd03394">
    <property type="entry name" value="PAP2_like_5"/>
    <property type="match status" value="1"/>
</dbReference>
<feature type="signal peptide" evidence="1">
    <location>
        <begin position="1"/>
        <end position="20"/>
    </location>
</feature>
<organism evidence="3 4">
    <name type="scientific">Chitinophaga japonensis</name>
    <name type="common">Flexibacter japonensis</name>
    <dbReference type="NCBI Taxonomy" id="104662"/>
    <lineage>
        <taxon>Bacteria</taxon>
        <taxon>Pseudomonadati</taxon>
        <taxon>Bacteroidota</taxon>
        <taxon>Chitinophagia</taxon>
        <taxon>Chitinophagales</taxon>
        <taxon>Chitinophagaceae</taxon>
        <taxon>Chitinophaga</taxon>
    </lineage>
</organism>
<dbReference type="Gene3D" id="2.40.160.20">
    <property type="match status" value="1"/>
</dbReference>
<evidence type="ECO:0000313" key="4">
    <source>
        <dbReference type="Proteomes" id="UP000316778"/>
    </source>
</evidence>
<feature type="domain" description="Phosphatidic acid phosphatase type 2/haloperoxidase" evidence="2">
    <location>
        <begin position="109"/>
        <end position="211"/>
    </location>
</feature>
<dbReference type="PANTHER" id="PTHR14969">
    <property type="entry name" value="SPHINGOSINE-1-PHOSPHATE PHOSPHOHYDROLASE"/>
    <property type="match status" value="1"/>
</dbReference>
<dbReference type="EMBL" id="VLLG01000004">
    <property type="protein sequence ID" value="TWI86819.1"/>
    <property type="molecule type" value="Genomic_DNA"/>
</dbReference>
<dbReference type="PANTHER" id="PTHR14969:SF13">
    <property type="entry name" value="AT30094P"/>
    <property type="match status" value="1"/>
</dbReference>
<dbReference type="Proteomes" id="UP000316778">
    <property type="component" value="Unassembled WGS sequence"/>
</dbReference>
<protein>
    <submittedName>
        <fullName evidence="3">PAP2 superfamily protein</fullName>
    </submittedName>
</protein>
<dbReference type="RefSeq" id="WP_145716921.1">
    <property type="nucleotide sequence ID" value="NZ_BAAAFY010000004.1"/>
</dbReference>
<evidence type="ECO:0000259" key="2">
    <source>
        <dbReference type="SMART" id="SM00014"/>
    </source>
</evidence>
<dbReference type="InterPro" id="IPR036938">
    <property type="entry name" value="PAP2/HPO_sf"/>
</dbReference>
<proteinExistence type="predicted"/>
<name>A0A562SZV5_CHIJA</name>
<dbReference type="Pfam" id="PF01569">
    <property type="entry name" value="PAP2"/>
    <property type="match status" value="1"/>
</dbReference>
<accession>A0A562SZV5</accession>
<evidence type="ECO:0000256" key="1">
    <source>
        <dbReference type="SAM" id="SignalP"/>
    </source>
</evidence>
<sequence length="455" mass="50440">MFARRSLLLAGLLLSAAAKAQQPADSLPLADRNGFWNSQPVRISAVPLGFFAASALTWGERAEVRKFRNRYIPTFRHHYDDYLQYLPAVTVFGLNAAGVRGRHTVKRAFVSYAFSAVIMGALVNAIKYTAKVERPDGSSNNSFPSGHTANSFMNASFLHKEYGQYRSPLYSIGGYTAATATAIGRQMNNRHWISDVLAGAGIGILSTELGYIIADQLFKDKGARPLLHKDPLPVNNKPSFLEVRMGFAVATSRDLTPKADDLYARTGFNLGVEGAWFFHRNIGIGGEFAFTSFPIDDDNVSFDDPDIPVISTGHYTQPMGLRYLHAGPFFSVPLPRNWFITGKVIAGSSSGAQGDIMLQLNEEYQEVFEAPELPYLRYKPERAFSWSAGLGIQKRVGRNLGLKVYASYFDSDHDFTLDILSDIDTNGKYVFEHLGTEKVRFDHLAFGLGLTAFLW</sequence>
<keyword evidence="1" id="KW-0732">Signal</keyword>
<dbReference type="InterPro" id="IPR000326">
    <property type="entry name" value="PAP2/HPO"/>
</dbReference>
<dbReference type="SUPFAM" id="SSF56925">
    <property type="entry name" value="OMPA-like"/>
    <property type="match status" value="1"/>
</dbReference>
<dbReference type="InterPro" id="IPR011250">
    <property type="entry name" value="OMP/PagP_B-barrel"/>
</dbReference>
<dbReference type="Gene3D" id="1.20.144.10">
    <property type="entry name" value="Phosphatidic acid phosphatase type 2/haloperoxidase"/>
    <property type="match status" value="1"/>
</dbReference>
<comment type="caution">
    <text evidence="3">The sequence shown here is derived from an EMBL/GenBank/DDBJ whole genome shotgun (WGS) entry which is preliminary data.</text>
</comment>
<reference evidence="3 4" key="1">
    <citation type="journal article" date="2013" name="Stand. Genomic Sci.">
        <title>Genomic Encyclopedia of Type Strains, Phase I: The one thousand microbial genomes (KMG-I) project.</title>
        <authorList>
            <person name="Kyrpides N.C."/>
            <person name="Woyke T."/>
            <person name="Eisen J.A."/>
            <person name="Garrity G."/>
            <person name="Lilburn T.G."/>
            <person name="Beck B.J."/>
            <person name="Whitman W.B."/>
            <person name="Hugenholtz P."/>
            <person name="Klenk H.P."/>
        </authorList>
    </citation>
    <scope>NUCLEOTIDE SEQUENCE [LARGE SCALE GENOMIC DNA]</scope>
    <source>
        <strain evidence="3 4">DSM 13484</strain>
    </source>
</reference>
<evidence type="ECO:0000313" key="3">
    <source>
        <dbReference type="EMBL" id="TWI86819.1"/>
    </source>
</evidence>
<dbReference type="AlphaFoldDB" id="A0A562SZV5"/>